<dbReference type="GO" id="GO:0000287">
    <property type="term" value="F:magnesium ion binding"/>
    <property type="evidence" value="ECO:0007669"/>
    <property type="project" value="InterPro"/>
</dbReference>
<feature type="domain" description="4'-phosphopantetheinyl transferase" evidence="4">
    <location>
        <begin position="104"/>
        <end position="193"/>
    </location>
</feature>
<name>A0A916U4L1_9ACTN</name>
<evidence type="ECO:0000259" key="4">
    <source>
        <dbReference type="Pfam" id="PF01648"/>
    </source>
</evidence>
<dbReference type="AlphaFoldDB" id="A0A916U4L1"/>
<keyword evidence="7" id="KW-1185">Reference proteome</keyword>
<dbReference type="EMBL" id="BMJH01000001">
    <property type="protein sequence ID" value="GGC60435.1"/>
    <property type="molecule type" value="Genomic_DNA"/>
</dbReference>
<dbReference type="Proteomes" id="UP000641514">
    <property type="component" value="Unassembled WGS sequence"/>
</dbReference>
<gene>
    <name evidence="6" type="ORF">GCM10011410_11170</name>
</gene>
<feature type="binding site" evidence="3">
    <location>
        <position position="109"/>
    </location>
    <ligand>
        <name>Mg(2+)</name>
        <dbReference type="ChEBI" id="CHEBI:18420"/>
    </ligand>
</feature>
<dbReference type="Pfam" id="PF17837">
    <property type="entry name" value="4PPT_N"/>
    <property type="match status" value="1"/>
</dbReference>
<evidence type="ECO:0000256" key="1">
    <source>
        <dbReference type="ARBA" id="ARBA00022679"/>
    </source>
</evidence>
<evidence type="ECO:0000313" key="7">
    <source>
        <dbReference type="Proteomes" id="UP000641514"/>
    </source>
</evidence>
<dbReference type="PRINTS" id="PR01399">
    <property type="entry name" value="ENTSNTHTASED"/>
</dbReference>
<dbReference type="GO" id="GO:0008897">
    <property type="term" value="F:holo-[acyl-carrier-protein] synthase activity"/>
    <property type="evidence" value="ECO:0007669"/>
    <property type="project" value="InterPro"/>
</dbReference>
<evidence type="ECO:0000256" key="3">
    <source>
        <dbReference type="PIRSR" id="PIRSR603542-2"/>
    </source>
</evidence>
<dbReference type="GO" id="GO:0009239">
    <property type="term" value="P:enterobactin biosynthetic process"/>
    <property type="evidence" value="ECO:0007669"/>
    <property type="project" value="InterPro"/>
</dbReference>
<keyword evidence="1 6" id="KW-0808">Transferase</keyword>
<keyword evidence="3" id="KW-0460">Magnesium</keyword>
<protein>
    <submittedName>
        <fullName evidence="6">4'-phosphopantetheinyl transferase</fullName>
    </submittedName>
</protein>
<proteinExistence type="predicted"/>
<organism evidence="6 7">
    <name type="scientific">Hoyosella rhizosphaerae</name>
    <dbReference type="NCBI Taxonomy" id="1755582"/>
    <lineage>
        <taxon>Bacteria</taxon>
        <taxon>Bacillati</taxon>
        <taxon>Actinomycetota</taxon>
        <taxon>Actinomycetes</taxon>
        <taxon>Mycobacteriales</taxon>
        <taxon>Hoyosellaceae</taxon>
        <taxon>Hoyosella</taxon>
    </lineage>
</organism>
<feature type="domain" description="4'-phosphopantetheinyl transferase N-terminal" evidence="5">
    <location>
        <begin position="28"/>
        <end position="96"/>
    </location>
</feature>
<evidence type="ECO:0000313" key="6">
    <source>
        <dbReference type="EMBL" id="GGC60435.1"/>
    </source>
</evidence>
<feature type="binding site" evidence="2">
    <location>
        <position position="157"/>
    </location>
    <ligand>
        <name>CoA</name>
        <dbReference type="ChEBI" id="CHEBI:57287"/>
    </ligand>
</feature>
<dbReference type="InterPro" id="IPR037143">
    <property type="entry name" value="4-PPantetheinyl_Trfase_dom_sf"/>
</dbReference>
<dbReference type="Gene3D" id="3.90.470.20">
    <property type="entry name" value="4'-phosphopantetheinyl transferase domain"/>
    <property type="match status" value="1"/>
</dbReference>
<reference evidence="6" key="2">
    <citation type="submission" date="2020-09" db="EMBL/GenBank/DDBJ databases">
        <authorList>
            <person name="Sun Q."/>
            <person name="Zhou Y."/>
        </authorList>
    </citation>
    <scope>NUCLEOTIDE SEQUENCE</scope>
    <source>
        <strain evidence="6">CGMCC 1.15478</strain>
    </source>
</reference>
<dbReference type="PANTHER" id="PTHR38096:SF1">
    <property type="entry name" value="ENTEROBACTIN SYNTHASE COMPONENT D"/>
    <property type="match status" value="1"/>
</dbReference>
<dbReference type="GO" id="GO:0005886">
    <property type="term" value="C:plasma membrane"/>
    <property type="evidence" value="ECO:0007669"/>
    <property type="project" value="TreeGrafter"/>
</dbReference>
<feature type="binding site" evidence="2">
    <location>
        <position position="167"/>
    </location>
    <ligand>
        <name>CoA</name>
        <dbReference type="ChEBI" id="CHEBI:57287"/>
    </ligand>
</feature>
<feature type="binding site" evidence="2">
    <location>
        <position position="153"/>
    </location>
    <ligand>
        <name>CoA</name>
        <dbReference type="ChEBI" id="CHEBI:57287"/>
    </ligand>
</feature>
<dbReference type="InterPro" id="IPR041354">
    <property type="entry name" value="4PPT_N"/>
</dbReference>
<dbReference type="RefSeq" id="WP_188671400.1">
    <property type="nucleotide sequence ID" value="NZ_BMJH01000001.1"/>
</dbReference>
<reference evidence="6" key="1">
    <citation type="journal article" date="2014" name="Int. J. Syst. Evol. Microbiol.">
        <title>Complete genome sequence of Corynebacterium casei LMG S-19264T (=DSM 44701T), isolated from a smear-ripened cheese.</title>
        <authorList>
            <consortium name="US DOE Joint Genome Institute (JGI-PGF)"/>
            <person name="Walter F."/>
            <person name="Albersmeier A."/>
            <person name="Kalinowski J."/>
            <person name="Ruckert C."/>
        </authorList>
    </citation>
    <scope>NUCLEOTIDE SEQUENCE</scope>
    <source>
        <strain evidence="6">CGMCC 1.15478</strain>
    </source>
</reference>
<dbReference type="InterPro" id="IPR003542">
    <property type="entry name" value="Enbac_synth_compD-like"/>
</dbReference>
<feature type="binding site" evidence="2">
    <location>
        <begin position="86"/>
        <end position="87"/>
    </location>
    <ligand>
        <name>CoA</name>
        <dbReference type="ChEBI" id="CHEBI:57287"/>
    </ligand>
</feature>
<feature type="binding site" evidence="3">
    <location>
        <position position="110"/>
    </location>
    <ligand>
        <name>Mg(2+)</name>
        <dbReference type="ChEBI" id="CHEBI:18420"/>
    </ligand>
</feature>
<feature type="binding site" evidence="2">
    <location>
        <position position="47"/>
    </location>
    <ligand>
        <name>CoA</name>
        <dbReference type="ChEBI" id="CHEBI:57287"/>
    </ligand>
</feature>
<feature type="binding site" evidence="2">
    <location>
        <position position="39"/>
    </location>
    <ligand>
        <name>CoA</name>
        <dbReference type="ChEBI" id="CHEBI:57287"/>
    </ligand>
</feature>
<sequence>MIANIVHAPLVTAESFADATGVFVPEVERAAVARAVPKRQAEYFTVRHLARRAMGTLGVPGAEQMPILKGARGAPTWPNGVVGSMTHCTGYRGAVVGYSDHVRSIGIDAEPHTTLPAGVLPSVSIPDEREWLASAMGEYKGIHLDKVLFCAKETTYKAWFPITGRWLGFEDAHVTISVDESPDGALTTGTFESRILIDGTALEGDPIHKLAGKWCIDNGLVVAAIAVSHSSGIPTSGADANG</sequence>
<comment type="caution">
    <text evidence="6">The sequence shown here is derived from an EMBL/GenBank/DDBJ whole genome shotgun (WGS) entry which is preliminary data.</text>
</comment>
<dbReference type="PANTHER" id="PTHR38096">
    <property type="entry name" value="ENTEROBACTIN SYNTHASE COMPONENT D"/>
    <property type="match status" value="1"/>
</dbReference>
<dbReference type="GO" id="GO:0009366">
    <property type="term" value="C:enterobactin synthetase complex"/>
    <property type="evidence" value="ECO:0007669"/>
    <property type="project" value="InterPro"/>
</dbReference>
<keyword evidence="3" id="KW-0479">Metal-binding</keyword>
<dbReference type="Pfam" id="PF01648">
    <property type="entry name" value="ACPS"/>
    <property type="match status" value="1"/>
</dbReference>
<evidence type="ECO:0000256" key="2">
    <source>
        <dbReference type="PIRSR" id="PIRSR603542-1"/>
    </source>
</evidence>
<evidence type="ECO:0000259" key="5">
    <source>
        <dbReference type="Pfam" id="PF17837"/>
    </source>
</evidence>
<accession>A0A916U4L1</accession>
<dbReference type="SUPFAM" id="SSF56214">
    <property type="entry name" value="4'-phosphopantetheinyl transferase"/>
    <property type="match status" value="1"/>
</dbReference>
<dbReference type="InterPro" id="IPR008278">
    <property type="entry name" value="4-PPantetheinyl_Trfase_dom"/>
</dbReference>
<feature type="binding site" evidence="2">
    <location>
        <position position="108"/>
    </location>
    <ligand>
        <name>CoA</name>
        <dbReference type="ChEBI" id="CHEBI:57287"/>
    </ligand>
</feature>
<comment type="cofactor">
    <cofactor evidence="3">
        <name>Mg(2+)</name>
        <dbReference type="ChEBI" id="CHEBI:18420"/>
    </cofactor>
</comment>
<feature type="binding site" evidence="3">
    <location>
        <position position="108"/>
    </location>
    <ligand>
        <name>Mg(2+)</name>
        <dbReference type="ChEBI" id="CHEBI:18420"/>
    </ligand>
</feature>